<evidence type="ECO:0000313" key="2">
    <source>
        <dbReference type="EMBL" id="KAL0085677.1"/>
    </source>
</evidence>
<protein>
    <recommendedName>
        <fullName evidence="4">Secreted protein</fullName>
    </recommendedName>
</protein>
<comment type="caution">
    <text evidence="2">The sequence shown here is derived from an EMBL/GenBank/DDBJ whole genome shotgun (WGS) entry which is preliminary data.</text>
</comment>
<feature type="signal peptide" evidence="1">
    <location>
        <begin position="1"/>
        <end position="20"/>
    </location>
</feature>
<accession>A0ABR3AZS9</accession>
<name>A0ABR3AZS9_PHYBL</name>
<dbReference type="Proteomes" id="UP001448207">
    <property type="component" value="Unassembled WGS sequence"/>
</dbReference>
<reference evidence="2 3" key="1">
    <citation type="submission" date="2024-04" db="EMBL/GenBank/DDBJ databases">
        <title>Symmetric and asymmetric DNA N6-adenine methylation regulates different biological responses in Mucorales.</title>
        <authorList>
            <consortium name="Lawrence Berkeley National Laboratory"/>
            <person name="Lax C."/>
            <person name="Mondo S.J."/>
            <person name="Osorio-Concepcion M."/>
            <person name="Muszewska A."/>
            <person name="Corrochano-Luque M."/>
            <person name="Gutierrez G."/>
            <person name="Riley R."/>
            <person name="Lipzen A."/>
            <person name="Guo J."/>
            <person name="Hundley H."/>
            <person name="Amirebrahimi M."/>
            <person name="Ng V."/>
            <person name="Lorenzo-Gutierrez D."/>
            <person name="Binder U."/>
            <person name="Yang J."/>
            <person name="Song Y."/>
            <person name="Canovas D."/>
            <person name="Navarro E."/>
            <person name="Freitag M."/>
            <person name="Gabaldon T."/>
            <person name="Grigoriev I.V."/>
            <person name="Corrochano L.M."/>
            <person name="Nicolas F.E."/>
            <person name="Garre V."/>
        </authorList>
    </citation>
    <scope>NUCLEOTIDE SEQUENCE [LARGE SCALE GENOMIC DNA]</scope>
    <source>
        <strain evidence="2 3">L51</strain>
    </source>
</reference>
<sequence>MHILLISVLAYVQICTVATAWKHPFLFQPKGFISGTQATSQEHLRSVLVSPSEEKRAMDHGIRKGAKLLQKSCFNTKRWL</sequence>
<keyword evidence="3" id="KW-1185">Reference proteome</keyword>
<gene>
    <name evidence="2" type="ORF">J3Q64DRAFT_1744632</name>
</gene>
<organism evidence="2 3">
    <name type="scientific">Phycomyces blakesleeanus</name>
    <dbReference type="NCBI Taxonomy" id="4837"/>
    <lineage>
        <taxon>Eukaryota</taxon>
        <taxon>Fungi</taxon>
        <taxon>Fungi incertae sedis</taxon>
        <taxon>Mucoromycota</taxon>
        <taxon>Mucoromycotina</taxon>
        <taxon>Mucoromycetes</taxon>
        <taxon>Mucorales</taxon>
        <taxon>Phycomycetaceae</taxon>
        <taxon>Phycomyces</taxon>
    </lineage>
</organism>
<evidence type="ECO:0000313" key="3">
    <source>
        <dbReference type="Proteomes" id="UP001448207"/>
    </source>
</evidence>
<proteinExistence type="predicted"/>
<keyword evidence="1" id="KW-0732">Signal</keyword>
<evidence type="ECO:0008006" key="4">
    <source>
        <dbReference type="Google" id="ProtNLM"/>
    </source>
</evidence>
<feature type="chain" id="PRO_5045123091" description="Secreted protein" evidence="1">
    <location>
        <begin position="21"/>
        <end position="80"/>
    </location>
</feature>
<dbReference type="EMBL" id="JBCLYO010000010">
    <property type="protein sequence ID" value="KAL0085677.1"/>
    <property type="molecule type" value="Genomic_DNA"/>
</dbReference>
<evidence type="ECO:0000256" key="1">
    <source>
        <dbReference type="SAM" id="SignalP"/>
    </source>
</evidence>